<keyword evidence="3" id="KW-1185">Reference proteome</keyword>
<reference evidence="2 3" key="1">
    <citation type="submission" date="2022-06" db="EMBL/GenBank/DDBJ databases">
        <title>Sequencing the genomes of 1000 actinobacteria strains.</title>
        <authorList>
            <person name="Klenk H.-P."/>
        </authorList>
    </citation>
    <scope>NUCLEOTIDE SEQUENCE [LARGE SCALE GENOMIC DNA]</scope>
    <source>
        <strain evidence="2 3">DSM 41656</strain>
    </source>
</reference>
<comment type="caution">
    <text evidence="2">The sequence shown here is derived from an EMBL/GenBank/DDBJ whole genome shotgun (WGS) entry which is preliminary data.</text>
</comment>
<feature type="region of interest" description="Disordered" evidence="1">
    <location>
        <begin position="1"/>
        <end position="24"/>
    </location>
</feature>
<name>A0ABT1J0N1_9ACTN</name>
<sequence length="413" mass="44229">MTKKNRPTPARAARTAQHAGTTTPYTALLRAARTRAADEPTIEALTALLIGNTMAVGPDPAGRRAWASAAAEALTSLTRRDGAEAYPAAAQVELLPAGEPQEPPFAVLTVVACRAWTRAGEWQRVLEDVRDALDPAADPVPLGRFAAVLPIGSAAADVRRGKRAERVVFAARSAAADVELQAALAAGPRTWPVPYWPESQDRQAPYRPDAAYFRAGGQDPEQWAGTLCLRCGCTVARACPHCPGCYCANDTCPDPDLRHRQQHLTDVGGYLLTVRVPAGTDERHLAQRAADTVRSVTRRTTGETYPAAAAVLRLDEPWRTVSGPAGGLVEARLLVCCETVRDWDTDGELDRTRADLAYALERVGGAAPPAPWGKPVARLLEPAEADRLRGRAVWAVATRDADPLVRRADGGSR</sequence>
<feature type="compositionally biased region" description="Low complexity" evidence="1">
    <location>
        <begin position="7"/>
        <end position="24"/>
    </location>
</feature>
<dbReference type="RefSeq" id="WP_253799626.1">
    <property type="nucleotide sequence ID" value="NZ_BAAAUB010000047.1"/>
</dbReference>
<dbReference type="EMBL" id="JAMZDX010000004">
    <property type="protein sequence ID" value="MCP2310974.1"/>
    <property type="molecule type" value="Genomic_DNA"/>
</dbReference>
<proteinExistence type="predicted"/>
<dbReference type="Proteomes" id="UP001206483">
    <property type="component" value="Unassembled WGS sequence"/>
</dbReference>
<evidence type="ECO:0000313" key="3">
    <source>
        <dbReference type="Proteomes" id="UP001206483"/>
    </source>
</evidence>
<evidence type="ECO:0000256" key="1">
    <source>
        <dbReference type="SAM" id="MobiDB-lite"/>
    </source>
</evidence>
<gene>
    <name evidence="2" type="ORF">FHR36_004137</name>
</gene>
<evidence type="ECO:0000313" key="2">
    <source>
        <dbReference type="EMBL" id="MCP2310974.1"/>
    </source>
</evidence>
<organism evidence="2 3">
    <name type="scientific">Kitasatospora paracochleata</name>
    <dbReference type="NCBI Taxonomy" id="58354"/>
    <lineage>
        <taxon>Bacteria</taxon>
        <taxon>Bacillati</taxon>
        <taxon>Actinomycetota</taxon>
        <taxon>Actinomycetes</taxon>
        <taxon>Kitasatosporales</taxon>
        <taxon>Streptomycetaceae</taxon>
        <taxon>Kitasatospora</taxon>
    </lineage>
</organism>
<accession>A0ABT1J0N1</accession>
<protein>
    <submittedName>
        <fullName evidence="2">Uncharacterized protein</fullName>
    </submittedName>
</protein>